<dbReference type="Gene3D" id="1.10.10.10">
    <property type="entry name" value="Winged helix-like DNA-binding domain superfamily/Winged helix DNA-binding domain"/>
    <property type="match status" value="1"/>
</dbReference>
<feature type="domain" description="R13L1/DRL21-like LRR repeat region" evidence="6">
    <location>
        <begin position="480"/>
        <end position="606"/>
    </location>
</feature>
<dbReference type="InterPro" id="IPR036388">
    <property type="entry name" value="WH-like_DNA-bd_sf"/>
</dbReference>
<dbReference type="Gene3D" id="1.10.8.430">
    <property type="entry name" value="Helical domain of apoptotic protease-activating factors"/>
    <property type="match status" value="1"/>
</dbReference>
<feature type="domain" description="NB-ARC" evidence="4">
    <location>
        <begin position="1"/>
        <end position="151"/>
    </location>
</feature>
<dbReference type="GO" id="GO:0006952">
    <property type="term" value="P:defense response"/>
    <property type="evidence" value="ECO:0007669"/>
    <property type="project" value="UniProtKB-KW"/>
</dbReference>
<dbReference type="InterPro" id="IPR032675">
    <property type="entry name" value="LRR_dom_sf"/>
</dbReference>
<accession>A0A540L3V8</accession>
<keyword evidence="2" id="KW-0677">Repeat</keyword>
<dbReference type="PANTHER" id="PTHR36766:SF70">
    <property type="entry name" value="DISEASE RESISTANCE PROTEIN RGA4"/>
    <property type="match status" value="1"/>
</dbReference>
<dbReference type="Pfam" id="PF23559">
    <property type="entry name" value="WHD_DRP"/>
    <property type="match status" value="1"/>
</dbReference>
<name>A0A540L3V8_MALBA</name>
<dbReference type="Pfam" id="PF00931">
    <property type="entry name" value="NB-ARC"/>
    <property type="match status" value="1"/>
</dbReference>
<dbReference type="SUPFAM" id="SSF52058">
    <property type="entry name" value="L domain-like"/>
    <property type="match status" value="3"/>
</dbReference>
<evidence type="ECO:0000259" key="5">
    <source>
        <dbReference type="Pfam" id="PF23559"/>
    </source>
</evidence>
<reference evidence="7 8" key="1">
    <citation type="journal article" date="2019" name="G3 (Bethesda)">
        <title>Sequencing of a Wild Apple (Malus baccata) Genome Unravels the Differences Between Cultivated and Wild Apple Species Regarding Disease Resistance and Cold Tolerance.</title>
        <authorList>
            <person name="Chen X."/>
        </authorList>
    </citation>
    <scope>NUCLEOTIDE SEQUENCE [LARGE SCALE GENOMIC DNA]</scope>
    <source>
        <strain evidence="8">cv. Shandingzi</strain>
        <tissue evidence="7">Leaves</tissue>
    </source>
</reference>
<dbReference type="InterPro" id="IPR058922">
    <property type="entry name" value="WHD_DRP"/>
</dbReference>
<organism evidence="7 8">
    <name type="scientific">Malus baccata</name>
    <name type="common">Siberian crab apple</name>
    <name type="synonym">Pyrus baccata</name>
    <dbReference type="NCBI Taxonomy" id="106549"/>
    <lineage>
        <taxon>Eukaryota</taxon>
        <taxon>Viridiplantae</taxon>
        <taxon>Streptophyta</taxon>
        <taxon>Embryophyta</taxon>
        <taxon>Tracheophyta</taxon>
        <taxon>Spermatophyta</taxon>
        <taxon>Magnoliopsida</taxon>
        <taxon>eudicotyledons</taxon>
        <taxon>Gunneridae</taxon>
        <taxon>Pentapetalae</taxon>
        <taxon>rosids</taxon>
        <taxon>fabids</taxon>
        <taxon>Rosales</taxon>
        <taxon>Rosaceae</taxon>
        <taxon>Amygdaloideae</taxon>
        <taxon>Maleae</taxon>
        <taxon>Malus</taxon>
    </lineage>
</organism>
<evidence type="ECO:0000256" key="3">
    <source>
        <dbReference type="ARBA" id="ARBA00022821"/>
    </source>
</evidence>
<sequence length="1197" mass="134539">MAIVGMAGLGKTTLAKSIFNEDAIGRHFDEKLWVCVSNTFDVNLILDRMLESLNSDKTGFKSQEALLNTLRKTLVGKRYMLILDDVWNEDETLWSSLMSCLLKLNSAPGSIVIVTTRSAETASITETLPRCCLGILSVEDCWSILKGEAFPDGSSTLDSAREIIGRAIAEKCAGVPLVAKVLGSMMRSRNSTQEWLSIQHNKIWELPKAEDRIMSVLKLSFDNLKSPSLKQCFAYCSMFMKDCEIERDNLIELWMAQGFLHTSPTKNMEDIGNEYFNILLQNSLFQDAIKDEYGMVTKCKMHDLVHDFAEEVFKSESLTSDLNEMDDTVEIQHVARISSTTLERIPQGSVRRLRSLFVDGKVPSSILQRFTGLRMLNLYRAKIEELPSSIGDLRHMRYLNISGTKIKKLPKSTGKLYNLQTLRMCETNFLKTFPTEMENLINLRHVYFDKVRKVPFGMRRLTDLQTLSSFTLDKARCHGIDELGGLNQLKGKLILRSLGCVRDKEEAQKANLVGKANIQRLELCWGFSRARNANQHDRDILEGLQPPPKLESLKILNFKGTKFASWMTGDLLPVNLTEIELYNCTDCEEVPTLGHLPNLRSVVFYGMDKIKCVGVEFYGYNYVKNDGVATTSRRRNQTSRVAVFPALKSLRIENCPALSEWKEPVVEVVFPCLEELTLRNCMELGNAPTQFPSLRELEIFAVDNSLPIENICSQVTTLASVEIYGIKELTCLPAGVVEKNHNLRSLVIEYCEKMRDLSDAPHTLPLLEKLIIRRCPSLLELTPITHGIPCLRELKIEYCEKLSSLSFGLENCNSLETLEIANCPSLTFIPISPSHSLQELNIFGCPKLSCITIHSLPSLRKLVIERCTALMEEAEEEDEDELSLNGCTCLRVLEIKECNGFTSILSGLHSCTSLRKLFIEDCPNLRTLSGHGIQTPVSLEDLSIKSCPNLEAVPGLGNLKSLRQLHIEKCGGLTSIPSGIASCTSLATLSVIGCHNLISLADQDVSTLQSLCSLKLSDCGKLQYFPKGLQSLSRLGEMSIGAYWEELVSFPDFQVPSQLEKLELLGWPKLKSLPQQIQDLTSLTCLSIYGFDGVEALPEWLGKLTSLTQLQIRECKNLMYLPTVEAMKRLTKLQDLEIDSCPRLMERCDKNSGPEWPKISHITNSSGNIFFLSPIQLFMYNLFNSLCSLFVFCCIKY</sequence>
<gene>
    <name evidence="7" type="ORF">C1H46_033277</name>
</gene>
<evidence type="ECO:0000256" key="1">
    <source>
        <dbReference type="ARBA" id="ARBA00022614"/>
    </source>
</evidence>
<evidence type="ECO:0000313" key="7">
    <source>
        <dbReference type="EMBL" id="TQD81167.1"/>
    </source>
</evidence>
<feature type="domain" description="R13L1/DRL21-like LRR repeat region" evidence="6">
    <location>
        <begin position="1076"/>
        <end position="1140"/>
    </location>
</feature>
<comment type="caution">
    <text evidence="7">The sequence shown here is derived from an EMBL/GenBank/DDBJ whole genome shotgun (WGS) entry which is preliminary data.</text>
</comment>
<protein>
    <submittedName>
        <fullName evidence="7">Uncharacterized protein</fullName>
    </submittedName>
</protein>
<evidence type="ECO:0000256" key="2">
    <source>
        <dbReference type="ARBA" id="ARBA00022737"/>
    </source>
</evidence>
<keyword evidence="8" id="KW-1185">Reference proteome</keyword>
<dbReference type="Gene3D" id="3.80.10.10">
    <property type="entry name" value="Ribonuclease Inhibitor"/>
    <property type="match status" value="4"/>
</dbReference>
<dbReference type="InterPro" id="IPR002182">
    <property type="entry name" value="NB-ARC"/>
</dbReference>
<evidence type="ECO:0000259" key="4">
    <source>
        <dbReference type="Pfam" id="PF00931"/>
    </source>
</evidence>
<dbReference type="InterPro" id="IPR027417">
    <property type="entry name" value="P-loop_NTPase"/>
</dbReference>
<dbReference type="InterPro" id="IPR056789">
    <property type="entry name" value="LRR_R13L1-DRL21"/>
</dbReference>
<keyword evidence="1" id="KW-0433">Leucine-rich repeat</keyword>
<dbReference type="Pfam" id="PF25019">
    <property type="entry name" value="LRR_R13L1-DRL21"/>
    <property type="match status" value="2"/>
</dbReference>
<dbReference type="SUPFAM" id="SSF52540">
    <property type="entry name" value="P-loop containing nucleoside triphosphate hydrolases"/>
    <property type="match status" value="1"/>
</dbReference>
<proteinExistence type="predicted"/>
<keyword evidence="3" id="KW-0611">Plant defense</keyword>
<dbReference type="AlphaFoldDB" id="A0A540L3V8"/>
<dbReference type="PANTHER" id="PTHR36766">
    <property type="entry name" value="PLANT BROAD-SPECTRUM MILDEW RESISTANCE PROTEIN RPW8"/>
    <property type="match status" value="1"/>
</dbReference>
<dbReference type="PRINTS" id="PR00364">
    <property type="entry name" value="DISEASERSIST"/>
</dbReference>
<dbReference type="InterPro" id="IPR042197">
    <property type="entry name" value="Apaf_helical"/>
</dbReference>
<dbReference type="Proteomes" id="UP000315295">
    <property type="component" value="Unassembled WGS sequence"/>
</dbReference>
<evidence type="ECO:0000259" key="6">
    <source>
        <dbReference type="Pfam" id="PF25019"/>
    </source>
</evidence>
<dbReference type="GO" id="GO:0043531">
    <property type="term" value="F:ADP binding"/>
    <property type="evidence" value="ECO:0007669"/>
    <property type="project" value="InterPro"/>
</dbReference>
<dbReference type="Gene3D" id="3.40.50.300">
    <property type="entry name" value="P-loop containing nucleotide triphosphate hydrolases"/>
    <property type="match status" value="1"/>
</dbReference>
<evidence type="ECO:0000313" key="8">
    <source>
        <dbReference type="Proteomes" id="UP000315295"/>
    </source>
</evidence>
<feature type="domain" description="Disease resistance protein winged helix" evidence="5">
    <location>
        <begin position="238"/>
        <end position="309"/>
    </location>
</feature>
<dbReference type="FunFam" id="1.10.10.10:FF:000322">
    <property type="entry name" value="Probable disease resistance protein At1g63360"/>
    <property type="match status" value="1"/>
</dbReference>
<dbReference type="EMBL" id="VIEB01000776">
    <property type="protein sequence ID" value="TQD81167.1"/>
    <property type="molecule type" value="Genomic_DNA"/>
</dbReference>